<name>A0ABV2MPY6_9HYPH</name>
<keyword evidence="2" id="KW-1185">Reference proteome</keyword>
<evidence type="ECO:0000313" key="1">
    <source>
        <dbReference type="EMBL" id="MET3758209.1"/>
    </source>
</evidence>
<dbReference type="GeneID" id="91152073"/>
<protein>
    <recommendedName>
        <fullName evidence="3">DUF982 domain-containing protein</fullName>
    </recommendedName>
</protein>
<dbReference type="Pfam" id="PF06169">
    <property type="entry name" value="DUF982"/>
    <property type="match status" value="1"/>
</dbReference>
<dbReference type="EMBL" id="JBEPMY010000025">
    <property type="protein sequence ID" value="MET3758209.1"/>
    <property type="molecule type" value="Genomic_DNA"/>
</dbReference>
<accession>A0ABV2MPY6</accession>
<reference evidence="1 2" key="1">
    <citation type="submission" date="2024-06" db="EMBL/GenBank/DDBJ databases">
        <title>Genomic Encyclopedia of Type Strains, Phase IV (KMG-IV): sequencing the most valuable type-strain genomes for metagenomic binning, comparative biology and taxonomic classification.</title>
        <authorList>
            <person name="Goeker M."/>
        </authorList>
    </citation>
    <scope>NUCLEOTIDE SEQUENCE [LARGE SCALE GENOMIC DNA]</scope>
    <source>
        <strain evidence="1 2">DSM 29288</strain>
    </source>
</reference>
<dbReference type="RefSeq" id="WP_168302269.1">
    <property type="nucleotide sequence ID" value="NZ_CP071607.1"/>
</dbReference>
<dbReference type="Proteomes" id="UP001549077">
    <property type="component" value="Unassembled WGS sequence"/>
</dbReference>
<proteinExistence type="predicted"/>
<dbReference type="InterPro" id="IPR010385">
    <property type="entry name" value="DUF982"/>
</dbReference>
<dbReference type="Gene3D" id="6.10.250.730">
    <property type="match status" value="1"/>
</dbReference>
<evidence type="ECO:0000313" key="2">
    <source>
        <dbReference type="Proteomes" id="UP001549077"/>
    </source>
</evidence>
<gene>
    <name evidence="1" type="ORF">ABID08_005591</name>
</gene>
<organism evidence="1 2">
    <name type="scientific">Rhizobium binae</name>
    <dbReference type="NCBI Taxonomy" id="1138190"/>
    <lineage>
        <taxon>Bacteria</taxon>
        <taxon>Pseudomonadati</taxon>
        <taxon>Pseudomonadota</taxon>
        <taxon>Alphaproteobacteria</taxon>
        <taxon>Hyphomicrobiales</taxon>
        <taxon>Rhizobiaceae</taxon>
        <taxon>Rhizobium/Agrobacterium group</taxon>
        <taxon>Rhizobium</taxon>
    </lineage>
</organism>
<sequence>MEWNASRRIEPIILIFTDTGRRRIIRTAREAAEILIKEWPLDDGEEFLDAVKTCLDVIVGESEPDQLREAMIRAANEAGLSAITVVP</sequence>
<evidence type="ECO:0008006" key="3">
    <source>
        <dbReference type="Google" id="ProtNLM"/>
    </source>
</evidence>
<comment type="caution">
    <text evidence="1">The sequence shown here is derived from an EMBL/GenBank/DDBJ whole genome shotgun (WGS) entry which is preliminary data.</text>
</comment>